<accession>A0A9N8DQ31</accession>
<evidence type="ECO:0000313" key="2">
    <source>
        <dbReference type="Proteomes" id="UP001153069"/>
    </source>
</evidence>
<name>A0A9N8DQ31_9STRA</name>
<dbReference type="Proteomes" id="UP001153069">
    <property type="component" value="Unassembled WGS sequence"/>
</dbReference>
<comment type="caution">
    <text evidence="1">The sequence shown here is derived from an EMBL/GenBank/DDBJ whole genome shotgun (WGS) entry which is preliminary data.</text>
</comment>
<sequence>MKETATKQFEFPDRKPEDWELIASMVAPFPKAQITKDNVSTALSWFDELCSARGLEICDKVFCEDVIWVLLTDTKSEPLLSSESELEAMRSERAQVLEKLQTSFTFSLTRSKGACFAILHRCLEDAPYLFGMEEVNILVAFLAKHDECKEQLWECLKEYVPSTVSNWQFEELLGQDLFPALLHGEMALHDQEARFKRQVAKVADGLSSYARSQLGQDDYICRNLFSQN</sequence>
<organism evidence="1 2">
    <name type="scientific">Seminavis robusta</name>
    <dbReference type="NCBI Taxonomy" id="568900"/>
    <lineage>
        <taxon>Eukaryota</taxon>
        <taxon>Sar</taxon>
        <taxon>Stramenopiles</taxon>
        <taxon>Ochrophyta</taxon>
        <taxon>Bacillariophyta</taxon>
        <taxon>Bacillariophyceae</taxon>
        <taxon>Bacillariophycidae</taxon>
        <taxon>Naviculales</taxon>
        <taxon>Naviculaceae</taxon>
        <taxon>Seminavis</taxon>
    </lineage>
</organism>
<proteinExistence type="predicted"/>
<dbReference type="EMBL" id="CAICTM010000270">
    <property type="protein sequence ID" value="CAB9506574.1"/>
    <property type="molecule type" value="Genomic_DNA"/>
</dbReference>
<protein>
    <submittedName>
        <fullName evidence="1">Uncharacterized protein</fullName>
    </submittedName>
</protein>
<reference evidence="1" key="1">
    <citation type="submission" date="2020-06" db="EMBL/GenBank/DDBJ databases">
        <authorList>
            <consortium name="Plant Systems Biology data submission"/>
        </authorList>
    </citation>
    <scope>NUCLEOTIDE SEQUENCE</scope>
    <source>
        <strain evidence="1">D6</strain>
    </source>
</reference>
<gene>
    <name evidence="1" type="ORF">SEMRO_271_G104620.1</name>
</gene>
<dbReference type="AlphaFoldDB" id="A0A9N8DQ31"/>
<keyword evidence="2" id="KW-1185">Reference proteome</keyword>
<evidence type="ECO:0000313" key="1">
    <source>
        <dbReference type="EMBL" id="CAB9506574.1"/>
    </source>
</evidence>